<dbReference type="GO" id="GO:0008270">
    <property type="term" value="F:zinc ion binding"/>
    <property type="evidence" value="ECO:0007669"/>
    <property type="project" value="InterPro"/>
</dbReference>
<dbReference type="PATRIC" id="fig|358396.7.peg.695"/>
<dbReference type="Gene3D" id="1.10.30.50">
    <property type="match status" value="1"/>
</dbReference>
<evidence type="ECO:0000313" key="4">
    <source>
        <dbReference type="EMBL" id="APW99938.1"/>
    </source>
</evidence>
<dbReference type="InterPro" id="IPR003615">
    <property type="entry name" value="HNH_nuc"/>
</dbReference>
<evidence type="ECO:0000313" key="6">
    <source>
        <dbReference type="Proteomes" id="UP000011555"/>
    </source>
</evidence>
<name>M0LQM7_NATLA</name>
<sequence>MGTETNPDVGTTCPTCGRELETQRGVRQHHTKVHGEPLPNRTCKGCGAAFYDPKSRRSYCDDCDPNAGEHNGNWKDAKETASCTICGAEFSYYPSSKDGVYCPSCVDAADGLLPEKYPEKGERVTEPCRACGTDLEVRPKRVEKRERGVFCTLECYGEWLSEHVVGPAHHQWEGGPIEYGRQWWRVRRRALERDDHECQHCGATREEIGRNPDVHHLEPVRSFDRPEEAHTLSNVVALCRRCHRRAEAGAITVTPHDEK</sequence>
<dbReference type="Proteomes" id="UP000011555">
    <property type="component" value="Unassembled WGS sequence"/>
</dbReference>
<gene>
    <name evidence="5" type="ORF">C445_03413</name>
    <name evidence="4" type="ORF">CHINAEXTREME_20145</name>
</gene>
<reference evidence="4 7" key="1">
    <citation type="journal article" date="2011" name="J. Bacteriol.">
        <title>Genome sequence of Halobiforma lacisalsi AJ5, an extremely halophilic archaeon which harbors a bop gene.</title>
        <authorList>
            <person name="Jiang X."/>
            <person name="Wang S."/>
            <person name="Cheng H."/>
            <person name="Huo Y."/>
            <person name="Zhang X."/>
            <person name="Zhu X."/>
            <person name="Han X."/>
            <person name="Ni P."/>
            <person name="Wu M."/>
        </authorList>
    </citation>
    <scope>NUCLEOTIDE SEQUENCE [LARGE SCALE GENOMIC DNA]</scope>
    <source>
        <strain evidence="4 7">AJ5</strain>
    </source>
</reference>
<keyword evidence="5" id="KW-0255">Endonuclease</keyword>
<evidence type="ECO:0000313" key="5">
    <source>
        <dbReference type="EMBL" id="EMA35872.1"/>
    </source>
</evidence>
<dbReference type="Proteomes" id="UP000186547">
    <property type="component" value="Chromosome"/>
</dbReference>
<dbReference type="GO" id="GO:0004519">
    <property type="term" value="F:endonuclease activity"/>
    <property type="evidence" value="ECO:0007669"/>
    <property type="project" value="UniProtKB-KW"/>
</dbReference>
<dbReference type="PROSITE" id="PS00028">
    <property type="entry name" value="ZINC_FINGER_C2H2_1"/>
    <property type="match status" value="1"/>
</dbReference>
<keyword evidence="6" id="KW-1185">Reference proteome</keyword>
<organism evidence="5 6">
    <name type="scientific">Natronobacterium lacisalsi AJ5</name>
    <dbReference type="NCBI Taxonomy" id="358396"/>
    <lineage>
        <taxon>Archaea</taxon>
        <taxon>Methanobacteriati</taxon>
        <taxon>Methanobacteriota</taxon>
        <taxon>Stenosarchaea group</taxon>
        <taxon>Halobacteria</taxon>
        <taxon>Halobacteriales</taxon>
        <taxon>Natrialbaceae</taxon>
        <taxon>Natronobacterium</taxon>
    </lineage>
</organism>
<evidence type="ECO:0000256" key="2">
    <source>
        <dbReference type="ARBA" id="ARBA00022801"/>
    </source>
</evidence>
<dbReference type="AlphaFoldDB" id="M0LQM7"/>
<dbReference type="GO" id="GO:0016787">
    <property type="term" value="F:hydrolase activity"/>
    <property type="evidence" value="ECO:0007669"/>
    <property type="project" value="UniProtKB-KW"/>
</dbReference>
<dbReference type="CDD" id="cd00085">
    <property type="entry name" value="HNHc"/>
    <property type="match status" value="1"/>
</dbReference>
<dbReference type="eggNOG" id="arCOG03898">
    <property type="taxonomic scope" value="Archaea"/>
</dbReference>
<evidence type="ECO:0000256" key="1">
    <source>
        <dbReference type="ARBA" id="ARBA00022722"/>
    </source>
</evidence>
<dbReference type="SMART" id="SM00507">
    <property type="entry name" value="HNHc"/>
    <property type="match status" value="1"/>
</dbReference>
<dbReference type="EMBL" id="AOLZ01000022">
    <property type="protein sequence ID" value="EMA35872.1"/>
    <property type="molecule type" value="Genomic_DNA"/>
</dbReference>
<dbReference type="STRING" id="358396.CHINAEXTREME_20145"/>
<dbReference type="KEGG" id="hlc:CHINAEXTREME20145"/>
<dbReference type="GeneID" id="30923487"/>
<dbReference type="InterPro" id="IPR002711">
    <property type="entry name" value="HNH"/>
</dbReference>
<dbReference type="PANTHER" id="PTHR41286:SF1">
    <property type="entry name" value="HNH NUCLEASE YAJD-RELATED"/>
    <property type="match status" value="1"/>
</dbReference>
<dbReference type="Pfam" id="PF01844">
    <property type="entry name" value="HNH"/>
    <property type="match status" value="1"/>
</dbReference>
<dbReference type="InterPro" id="IPR013087">
    <property type="entry name" value="Znf_C2H2_type"/>
</dbReference>
<proteinExistence type="predicted"/>
<keyword evidence="2" id="KW-0378">Hydrolase</keyword>
<protein>
    <submittedName>
        <fullName evidence="5">HNH endonuclease</fullName>
    </submittedName>
</protein>
<dbReference type="PANTHER" id="PTHR41286">
    <property type="entry name" value="HNH NUCLEASE YAJD-RELATED"/>
    <property type="match status" value="1"/>
</dbReference>
<dbReference type="GO" id="GO:0005829">
    <property type="term" value="C:cytosol"/>
    <property type="evidence" value="ECO:0007669"/>
    <property type="project" value="TreeGrafter"/>
</dbReference>
<keyword evidence="1" id="KW-0540">Nuclease</keyword>
<dbReference type="RefSeq" id="WP_007140428.1">
    <property type="nucleotide sequence ID" value="NZ_AOLZ01000022.1"/>
</dbReference>
<evidence type="ECO:0000259" key="3">
    <source>
        <dbReference type="PROSITE" id="PS50157"/>
    </source>
</evidence>
<accession>M0LQM7</accession>
<evidence type="ECO:0000313" key="7">
    <source>
        <dbReference type="Proteomes" id="UP000186547"/>
    </source>
</evidence>
<feature type="domain" description="C2H2-type" evidence="3">
    <location>
        <begin position="11"/>
        <end position="39"/>
    </location>
</feature>
<reference evidence="4" key="3">
    <citation type="submission" date="2017-01" db="EMBL/GenBank/DDBJ databases">
        <authorList>
            <person name="Mah S.A."/>
            <person name="Swanson W.J."/>
            <person name="Moy G.W."/>
            <person name="Vacquier V.D."/>
        </authorList>
    </citation>
    <scope>NUCLEOTIDE SEQUENCE</scope>
    <source>
        <strain evidence="4">AJ5</strain>
    </source>
</reference>
<dbReference type="GO" id="GO:0003676">
    <property type="term" value="F:nucleic acid binding"/>
    <property type="evidence" value="ECO:0007669"/>
    <property type="project" value="InterPro"/>
</dbReference>
<dbReference type="PROSITE" id="PS50157">
    <property type="entry name" value="ZINC_FINGER_C2H2_2"/>
    <property type="match status" value="1"/>
</dbReference>
<dbReference type="EMBL" id="CP019285">
    <property type="protein sequence ID" value="APW99938.1"/>
    <property type="molecule type" value="Genomic_DNA"/>
</dbReference>
<reference evidence="5 6" key="2">
    <citation type="journal article" date="2014" name="PLoS Genet.">
        <title>Phylogenetically driven sequencing of extremely halophilic archaea reveals strategies for static and dynamic osmo-response.</title>
        <authorList>
            <person name="Becker E.A."/>
            <person name="Seitzer P.M."/>
            <person name="Tritt A."/>
            <person name="Larsen D."/>
            <person name="Krusor M."/>
            <person name="Yao A.I."/>
            <person name="Wu D."/>
            <person name="Madern D."/>
            <person name="Eisen J.A."/>
            <person name="Darling A.E."/>
            <person name="Facciotti M.T."/>
        </authorList>
    </citation>
    <scope>NUCLEOTIDE SEQUENCE [LARGE SCALE GENOMIC DNA]</scope>
    <source>
        <strain evidence="5 6">AJ5</strain>
    </source>
</reference>